<reference evidence="2" key="1">
    <citation type="journal article" date="2010" name="PLoS Negl. Trop. Dis.">
        <title>The genome sequence of Trypanosoma brucei gambiense, causative agent of chronic human african trypanosomiasis.</title>
        <authorList>
            <person name="Jackson A.P."/>
            <person name="Sanders M."/>
            <person name="Berry A."/>
            <person name="McQuillan J."/>
            <person name="Aslett M.A."/>
            <person name="Quail M.A."/>
            <person name="Chukualim B."/>
            <person name="Capewell P."/>
            <person name="MacLeod A."/>
            <person name="Melville S.E."/>
            <person name="Gibson W."/>
            <person name="Barry J.D."/>
            <person name="Berriman M."/>
            <person name="Hertz-Fowler C."/>
        </authorList>
    </citation>
    <scope>NUCLEOTIDE SEQUENCE [LARGE SCALE GENOMIC DNA]</scope>
    <source>
        <strain evidence="2">MHOM/CI/86/DAL972</strain>
    </source>
</reference>
<protein>
    <submittedName>
        <fullName evidence="1">Uncharacterized protein</fullName>
    </submittedName>
</protein>
<dbReference type="RefSeq" id="XP_011780839.1">
    <property type="nucleotide sequence ID" value="XM_011782537.1"/>
</dbReference>
<dbReference type="Proteomes" id="UP000002316">
    <property type="component" value="Chromosome 11"/>
</dbReference>
<dbReference type="KEGG" id="tbg:TbgDal_XI16950"/>
<dbReference type="GeneID" id="23866902"/>
<sequence length="163" mass="18564">MELKSLSGLRLIHKDVNCGATVHYFGYTLHGYHLSTEKSSFRRITSEKKVKLSDRMAEGENTVGSAVNKDATYYTMLILVEISSTCEVKRRIEVIHRCTSLTKNSKYIRSPLALFLFVIGSLKSGKRWIVFEIQRRHTPFPLFPITHYLHVPTAAIGYKNSLG</sequence>
<evidence type="ECO:0000313" key="1">
    <source>
        <dbReference type="EMBL" id="CBH18575.1"/>
    </source>
</evidence>
<dbReference type="EMBL" id="FN554974">
    <property type="protein sequence ID" value="CBH18575.1"/>
    <property type="molecule type" value="Genomic_DNA"/>
</dbReference>
<accession>D0AA74</accession>
<organism evidence="1 2">
    <name type="scientific">Trypanosoma brucei gambiense (strain MHOM/CI/86/DAL972)</name>
    <dbReference type="NCBI Taxonomy" id="679716"/>
    <lineage>
        <taxon>Eukaryota</taxon>
        <taxon>Discoba</taxon>
        <taxon>Euglenozoa</taxon>
        <taxon>Kinetoplastea</taxon>
        <taxon>Metakinetoplastina</taxon>
        <taxon>Trypanosomatida</taxon>
        <taxon>Trypanosomatidae</taxon>
        <taxon>Trypanosoma</taxon>
    </lineage>
</organism>
<evidence type="ECO:0000313" key="2">
    <source>
        <dbReference type="Proteomes" id="UP000002316"/>
    </source>
</evidence>
<name>D0AA74_TRYB9</name>
<proteinExistence type="predicted"/>
<gene>
    <name evidence="1" type="ORF">TbgDal_XI16950</name>
</gene>
<dbReference type="AlphaFoldDB" id="D0AA74"/>